<gene>
    <name evidence="2" type="ORF">M0813_02007</name>
</gene>
<evidence type="ECO:0000313" key="3">
    <source>
        <dbReference type="Proteomes" id="UP001150062"/>
    </source>
</evidence>
<accession>A0ABQ8YQ87</accession>
<organism evidence="2 3">
    <name type="scientific">Anaeramoeba flamelloides</name>
    <dbReference type="NCBI Taxonomy" id="1746091"/>
    <lineage>
        <taxon>Eukaryota</taxon>
        <taxon>Metamonada</taxon>
        <taxon>Anaeramoebidae</taxon>
        <taxon>Anaeramoeba</taxon>
    </lineage>
</organism>
<feature type="compositionally biased region" description="Basic residues" evidence="1">
    <location>
        <begin position="766"/>
        <end position="792"/>
    </location>
</feature>
<dbReference type="EMBL" id="JAOAOG010000131">
    <property type="protein sequence ID" value="KAJ6246756.1"/>
    <property type="molecule type" value="Genomic_DNA"/>
</dbReference>
<reference evidence="2" key="1">
    <citation type="submission" date="2022-08" db="EMBL/GenBank/DDBJ databases">
        <title>Novel sulfate-reducing endosymbionts in the free-living metamonad Anaeramoeba.</title>
        <authorList>
            <person name="Jerlstrom-Hultqvist J."/>
            <person name="Cepicka I."/>
            <person name="Gallot-Lavallee L."/>
            <person name="Salas-Leiva D."/>
            <person name="Curtis B.A."/>
            <person name="Zahonova K."/>
            <person name="Pipaliya S."/>
            <person name="Dacks J."/>
            <person name="Roger A.J."/>
        </authorList>
    </citation>
    <scope>NUCLEOTIDE SEQUENCE</scope>
    <source>
        <strain evidence="2">Schooner1</strain>
    </source>
</reference>
<feature type="compositionally biased region" description="Polar residues" evidence="1">
    <location>
        <begin position="748"/>
        <end position="761"/>
    </location>
</feature>
<comment type="caution">
    <text evidence="2">The sequence shown here is derived from an EMBL/GenBank/DDBJ whole genome shotgun (WGS) entry which is preliminary data.</text>
</comment>
<evidence type="ECO:0000313" key="2">
    <source>
        <dbReference type="EMBL" id="KAJ6246756.1"/>
    </source>
</evidence>
<evidence type="ECO:0000256" key="1">
    <source>
        <dbReference type="SAM" id="MobiDB-lite"/>
    </source>
</evidence>
<feature type="compositionally biased region" description="Low complexity" evidence="1">
    <location>
        <begin position="728"/>
        <end position="747"/>
    </location>
</feature>
<dbReference type="Proteomes" id="UP001150062">
    <property type="component" value="Unassembled WGS sequence"/>
</dbReference>
<sequence length="792" mass="93249">MLSEYNSQKDYTLGKSSNKDLDLRGYTCVRYDPLKKNRKEQPKFYFKLQHFLPTSPIQFCTPNHQTGELWISKISQAVSFESKNKNEETINHKKPQPKKTDKFFLSPEELFPERDNFKLIYLNYLFYKNSTNFVSDRYICILSLKEIIFIPTQESVGTKMNISLESIENIKIFSDENEGFQILIQQINQETCFLISRDLEKILILYILMNLLLTNELSTLVSTGPIRTIEQINVILLSIFNKIFDLVIKSKDSKESFLFQTFLKSQENSKSSNLTNFLNQQNPFALFDSLQTNPQSLHLLIQSLLLICWRLPRPIFGHTFKNFNTLYDTEKSQKENIGTFYKYLVELPKEFQKILSFIFLFAHLICQEYPEKTFLKNISSFLSNCIQFLNYQFDLEENKLLKIINLQINFFSFVITNAPIIFYTYWDACKDFVFEKEIEIPEEYKSYCSINKTKNENENFTTTIQKFTSNESMNSAIMNNEKLQNSISKDNLSVSSERASVDSFDLSNNESFSRMTYSGSQEMFFDNDSSTSELSRAREDFFDEEKFKKKKTEIIEEPASDVEDTCKEDKIIKMKPLFYYSPHPLIKYKNTLLEKMYQDQNQLENHQKMITSLMENELMPLKQVKEQISLLSQKSSKREAPKILENIIETICCEMSWLSLDFSYDYTNFLQFYEVITEEFEETNHTTLPLLDYYKKMSRSNSSQQQTQSQTQIQTQTQTEIQKQSQTQTQTEMQTQTQTQTQTQKQTPISPKNSEKNQNTEPIKEKKSKNSSKRSKFSKFGSKFKSKKKDKN</sequence>
<proteinExistence type="predicted"/>
<feature type="region of interest" description="Disordered" evidence="1">
    <location>
        <begin position="728"/>
        <end position="792"/>
    </location>
</feature>
<name>A0ABQ8YQ87_9EUKA</name>
<protein>
    <submittedName>
        <fullName evidence="2">Uncharacterized protein</fullName>
    </submittedName>
</protein>
<keyword evidence="3" id="KW-1185">Reference proteome</keyword>
<dbReference type="SUPFAM" id="SSF50729">
    <property type="entry name" value="PH domain-like"/>
    <property type="match status" value="1"/>
</dbReference>